<reference evidence="2" key="1">
    <citation type="submission" date="2019-12" db="UniProtKB">
        <authorList>
            <consortium name="WormBaseParasite"/>
        </authorList>
    </citation>
    <scope>IDENTIFICATION</scope>
</reference>
<proteinExistence type="predicted"/>
<dbReference type="AlphaFoldDB" id="A0A5S6R1V3"/>
<sequence>MELPNIRVDLLNAPSDEKEEQGAAGGCMATRKERSFLNVDYGPLQQRRHSDVPPYSSSQYVVHLFCTL</sequence>
<evidence type="ECO:0000313" key="1">
    <source>
        <dbReference type="Proteomes" id="UP000046395"/>
    </source>
</evidence>
<name>A0A5S6R1V3_TRIMR</name>
<organism evidence="1 2">
    <name type="scientific">Trichuris muris</name>
    <name type="common">Mouse whipworm</name>
    <dbReference type="NCBI Taxonomy" id="70415"/>
    <lineage>
        <taxon>Eukaryota</taxon>
        <taxon>Metazoa</taxon>
        <taxon>Ecdysozoa</taxon>
        <taxon>Nematoda</taxon>
        <taxon>Enoplea</taxon>
        <taxon>Dorylaimia</taxon>
        <taxon>Trichinellida</taxon>
        <taxon>Trichuridae</taxon>
        <taxon>Trichuris</taxon>
    </lineage>
</organism>
<dbReference type="WBParaSite" id="TMUE_3000013475.1">
    <property type="protein sequence ID" value="TMUE_3000013475.1"/>
    <property type="gene ID" value="WBGene00286360"/>
</dbReference>
<accession>A0A5S6R1V3</accession>
<keyword evidence="1" id="KW-1185">Reference proteome</keyword>
<dbReference type="Proteomes" id="UP000046395">
    <property type="component" value="Unassembled WGS sequence"/>
</dbReference>
<evidence type="ECO:0000313" key="2">
    <source>
        <dbReference type="WBParaSite" id="TMUE_3000013475.1"/>
    </source>
</evidence>
<protein>
    <submittedName>
        <fullName evidence="2">Uncharacterized protein</fullName>
    </submittedName>
</protein>